<keyword evidence="6" id="KW-1185">Reference proteome</keyword>
<evidence type="ECO:0000313" key="5">
    <source>
        <dbReference type="EMBL" id="KAL2341695.1"/>
    </source>
</evidence>
<keyword evidence="3" id="KW-0804">Transcription</keyword>
<proteinExistence type="predicted"/>
<reference evidence="5 6" key="1">
    <citation type="submission" date="2024-08" db="EMBL/GenBank/DDBJ databases">
        <title>Insights into the chromosomal genome structure of Flemingia macrophylla.</title>
        <authorList>
            <person name="Ding Y."/>
            <person name="Zhao Y."/>
            <person name="Bi W."/>
            <person name="Wu M."/>
            <person name="Zhao G."/>
            <person name="Gong Y."/>
            <person name="Li W."/>
            <person name="Zhang P."/>
        </authorList>
    </citation>
    <scope>NUCLEOTIDE SEQUENCE [LARGE SCALE GENOMIC DNA]</scope>
    <source>
        <strain evidence="5">DYQJB</strain>
        <tissue evidence="5">Leaf</tissue>
    </source>
</reference>
<accession>A0ABD1N0T3</accession>
<dbReference type="Proteomes" id="UP001603857">
    <property type="component" value="Unassembled WGS sequence"/>
</dbReference>
<evidence type="ECO:0000313" key="6">
    <source>
        <dbReference type="Proteomes" id="UP001603857"/>
    </source>
</evidence>
<keyword evidence="2" id="KW-0805">Transcription regulation</keyword>
<evidence type="ECO:0000256" key="4">
    <source>
        <dbReference type="ARBA" id="ARBA00023242"/>
    </source>
</evidence>
<sequence>MKDAKEQLCEATRNLVKILSNSLKLKRRRTVTPPASILGLNNAGASLMNKIAFRMKNFARLMGVPFNFNVVHHQGKFSDFDFNELNIRDDEALEINCVNTLH</sequence>
<evidence type="ECO:0000256" key="1">
    <source>
        <dbReference type="ARBA" id="ARBA00004123"/>
    </source>
</evidence>
<comment type="subcellular location">
    <subcellularLocation>
        <location evidence="1">Nucleus</location>
    </subcellularLocation>
</comment>
<comment type="caution">
    <text evidence="5">The sequence shown here is derived from an EMBL/GenBank/DDBJ whole genome shotgun (WGS) entry which is preliminary data.</text>
</comment>
<keyword evidence="4" id="KW-0539">Nucleus</keyword>
<dbReference type="GO" id="GO:0005634">
    <property type="term" value="C:nucleus"/>
    <property type="evidence" value="ECO:0007669"/>
    <property type="project" value="UniProtKB-SubCell"/>
</dbReference>
<gene>
    <name evidence="5" type="ORF">Fmac_009635</name>
</gene>
<dbReference type="InterPro" id="IPR005202">
    <property type="entry name" value="TF_GRAS"/>
</dbReference>
<dbReference type="AlphaFoldDB" id="A0ABD1N0T3"/>
<evidence type="ECO:0000256" key="2">
    <source>
        <dbReference type="ARBA" id="ARBA00023015"/>
    </source>
</evidence>
<organism evidence="5 6">
    <name type="scientific">Flemingia macrophylla</name>
    <dbReference type="NCBI Taxonomy" id="520843"/>
    <lineage>
        <taxon>Eukaryota</taxon>
        <taxon>Viridiplantae</taxon>
        <taxon>Streptophyta</taxon>
        <taxon>Embryophyta</taxon>
        <taxon>Tracheophyta</taxon>
        <taxon>Spermatophyta</taxon>
        <taxon>Magnoliopsida</taxon>
        <taxon>eudicotyledons</taxon>
        <taxon>Gunneridae</taxon>
        <taxon>Pentapetalae</taxon>
        <taxon>rosids</taxon>
        <taxon>fabids</taxon>
        <taxon>Fabales</taxon>
        <taxon>Fabaceae</taxon>
        <taxon>Papilionoideae</taxon>
        <taxon>50 kb inversion clade</taxon>
        <taxon>NPAAA clade</taxon>
        <taxon>indigoferoid/millettioid clade</taxon>
        <taxon>Phaseoleae</taxon>
        <taxon>Flemingia</taxon>
    </lineage>
</organism>
<protein>
    <submittedName>
        <fullName evidence="5">Uncharacterized protein</fullName>
    </submittedName>
</protein>
<dbReference type="EMBL" id="JBGMDY010000003">
    <property type="protein sequence ID" value="KAL2341695.1"/>
    <property type="molecule type" value="Genomic_DNA"/>
</dbReference>
<name>A0ABD1N0T3_9FABA</name>
<evidence type="ECO:0000256" key="3">
    <source>
        <dbReference type="ARBA" id="ARBA00023163"/>
    </source>
</evidence>
<dbReference type="Pfam" id="PF03514">
    <property type="entry name" value="GRAS"/>
    <property type="match status" value="1"/>
</dbReference>